<reference evidence="1" key="1">
    <citation type="submission" date="2024-09" db="EMBL/GenBank/DDBJ databases">
        <title>Black Yeasts Isolated from many extreme environments.</title>
        <authorList>
            <person name="Coleine C."/>
            <person name="Stajich J.E."/>
            <person name="Selbmann L."/>
        </authorList>
    </citation>
    <scope>NUCLEOTIDE SEQUENCE</scope>
    <source>
        <strain evidence="1">CCFEE 5737</strain>
    </source>
</reference>
<keyword evidence="2" id="KW-1185">Reference proteome</keyword>
<gene>
    <name evidence="1" type="ORF">LTS18_004462</name>
</gene>
<protein>
    <submittedName>
        <fullName evidence="1">Uncharacterized protein</fullName>
    </submittedName>
</protein>
<evidence type="ECO:0000313" key="1">
    <source>
        <dbReference type="EMBL" id="KAK3062274.1"/>
    </source>
</evidence>
<dbReference type="EMBL" id="JAWDJW010007377">
    <property type="protein sequence ID" value="KAK3062274.1"/>
    <property type="molecule type" value="Genomic_DNA"/>
</dbReference>
<evidence type="ECO:0000313" key="2">
    <source>
        <dbReference type="Proteomes" id="UP001186974"/>
    </source>
</evidence>
<organism evidence="1 2">
    <name type="scientific">Coniosporium uncinatum</name>
    <dbReference type="NCBI Taxonomy" id="93489"/>
    <lineage>
        <taxon>Eukaryota</taxon>
        <taxon>Fungi</taxon>
        <taxon>Dikarya</taxon>
        <taxon>Ascomycota</taxon>
        <taxon>Pezizomycotina</taxon>
        <taxon>Dothideomycetes</taxon>
        <taxon>Dothideomycetes incertae sedis</taxon>
        <taxon>Coniosporium</taxon>
    </lineage>
</organism>
<sequence>MWRWLWSCDCYNEQKENMALVADRLGTDWLPQEIDDEDVRQELDMVADRNRKRRDTEQCRTAEANAETEWRDDEGFAEQWVKVDQKTKWATPAGGLFGEGLEAVRLTDQWAPGHTSNGVVTLKPTLTSMLARS</sequence>
<dbReference type="Proteomes" id="UP001186974">
    <property type="component" value="Unassembled WGS sequence"/>
</dbReference>
<proteinExistence type="predicted"/>
<name>A0ACC3D5S3_9PEZI</name>
<accession>A0ACC3D5S3</accession>
<comment type="caution">
    <text evidence="1">The sequence shown here is derived from an EMBL/GenBank/DDBJ whole genome shotgun (WGS) entry which is preliminary data.</text>
</comment>